<evidence type="ECO:0000256" key="1">
    <source>
        <dbReference type="ARBA" id="ARBA00022723"/>
    </source>
</evidence>
<dbReference type="PANTHER" id="PTHR22814:SF336">
    <property type="entry name" value="HEAVY METAL-ASSOCIATED ISOPRENYLATED PLANT PROTEIN 23"/>
    <property type="match status" value="1"/>
</dbReference>
<evidence type="ECO:0000256" key="2">
    <source>
        <dbReference type="SAM" id="MobiDB-lite"/>
    </source>
</evidence>
<evidence type="ECO:0000313" key="5">
    <source>
        <dbReference type="Proteomes" id="UP000822688"/>
    </source>
</evidence>
<dbReference type="AlphaFoldDB" id="A0A8T0GAI3"/>
<comment type="caution">
    <text evidence="4">The sequence shown here is derived from an EMBL/GenBank/DDBJ whole genome shotgun (WGS) entry which is preliminary data.</text>
</comment>
<evidence type="ECO:0000313" key="4">
    <source>
        <dbReference type="EMBL" id="KAG0556203.1"/>
    </source>
</evidence>
<keyword evidence="5" id="KW-1185">Reference proteome</keyword>
<dbReference type="GO" id="GO:0046872">
    <property type="term" value="F:metal ion binding"/>
    <property type="evidence" value="ECO:0007669"/>
    <property type="project" value="UniProtKB-KW"/>
</dbReference>
<feature type="region of interest" description="Disordered" evidence="2">
    <location>
        <begin position="115"/>
        <end position="174"/>
    </location>
</feature>
<name>A0A8T0GAI3_CERPU</name>
<reference evidence="4 5" key="1">
    <citation type="submission" date="2020-06" db="EMBL/GenBank/DDBJ databases">
        <title>WGS assembly of Ceratodon purpureus strain R40.</title>
        <authorList>
            <person name="Carey S.B."/>
            <person name="Jenkins J."/>
            <person name="Shu S."/>
            <person name="Lovell J.T."/>
            <person name="Sreedasyam A."/>
            <person name="Maumus F."/>
            <person name="Tiley G.P."/>
            <person name="Fernandez-Pozo N."/>
            <person name="Barry K."/>
            <person name="Chen C."/>
            <person name="Wang M."/>
            <person name="Lipzen A."/>
            <person name="Daum C."/>
            <person name="Saski C.A."/>
            <person name="Payton A.C."/>
            <person name="Mcbreen J.C."/>
            <person name="Conrad R.E."/>
            <person name="Kollar L.M."/>
            <person name="Olsson S."/>
            <person name="Huttunen S."/>
            <person name="Landis J.B."/>
            <person name="Wickett N.J."/>
            <person name="Johnson M.G."/>
            <person name="Rensing S.A."/>
            <person name="Grimwood J."/>
            <person name="Schmutz J."/>
            <person name="Mcdaniel S.F."/>
        </authorList>
    </citation>
    <scope>NUCLEOTIDE SEQUENCE [LARGE SCALE GENOMIC DNA]</scope>
    <source>
        <strain evidence="4 5">R40</strain>
    </source>
</reference>
<proteinExistence type="predicted"/>
<dbReference type="PROSITE" id="PS50846">
    <property type="entry name" value="HMA_2"/>
    <property type="match status" value="1"/>
</dbReference>
<dbReference type="InterPro" id="IPR006121">
    <property type="entry name" value="HMA_dom"/>
</dbReference>
<dbReference type="OrthoDB" id="689350at2759"/>
<dbReference type="SUPFAM" id="SSF55008">
    <property type="entry name" value="HMA, heavy metal-associated domain"/>
    <property type="match status" value="1"/>
</dbReference>
<dbReference type="Proteomes" id="UP000822688">
    <property type="component" value="Chromosome 11"/>
</dbReference>
<sequence length="221" mass="25573">MNYNVFPLFPRDHRQTEDDHPIYAKDQKDVPDWLRAHHQWEPAFEVNKLQKHQLKVKMCCSKCEEILIEKIREVRGVFDVRAERREKKVVVVAMPGGLDEHEVLRKARKVHKKARFVELDAKEKQKPKGDNKPKDKDGHGHDHDDHDNKGHGQGQGNQGGGQGKKKGKELQANPAASVSGVMPLPWGQPFWPIQTLAPQYYYPPSHLQRYPDPHGQYVYFL</sequence>
<gene>
    <name evidence="4" type="ORF">KC19_11G034600</name>
</gene>
<accession>A0A8T0GAI3</accession>
<feature type="domain" description="HMA" evidence="3">
    <location>
        <begin position="49"/>
        <end position="115"/>
    </location>
</feature>
<evidence type="ECO:0000259" key="3">
    <source>
        <dbReference type="PROSITE" id="PS50846"/>
    </source>
</evidence>
<organism evidence="4 5">
    <name type="scientific">Ceratodon purpureus</name>
    <name type="common">Fire moss</name>
    <name type="synonym">Dicranum purpureum</name>
    <dbReference type="NCBI Taxonomy" id="3225"/>
    <lineage>
        <taxon>Eukaryota</taxon>
        <taxon>Viridiplantae</taxon>
        <taxon>Streptophyta</taxon>
        <taxon>Embryophyta</taxon>
        <taxon>Bryophyta</taxon>
        <taxon>Bryophytina</taxon>
        <taxon>Bryopsida</taxon>
        <taxon>Dicranidae</taxon>
        <taxon>Pseudoditrichales</taxon>
        <taxon>Ditrichaceae</taxon>
        <taxon>Ceratodon</taxon>
    </lineage>
</organism>
<protein>
    <recommendedName>
        <fullName evidence="3">HMA domain-containing protein</fullName>
    </recommendedName>
</protein>
<keyword evidence="1" id="KW-0479">Metal-binding</keyword>
<feature type="compositionally biased region" description="Gly residues" evidence="2">
    <location>
        <begin position="151"/>
        <end position="162"/>
    </location>
</feature>
<dbReference type="InterPro" id="IPR036163">
    <property type="entry name" value="HMA_dom_sf"/>
</dbReference>
<feature type="compositionally biased region" description="Basic and acidic residues" evidence="2">
    <location>
        <begin position="115"/>
        <end position="150"/>
    </location>
</feature>
<dbReference type="PANTHER" id="PTHR22814">
    <property type="entry name" value="COPPER TRANSPORT PROTEIN ATOX1-RELATED"/>
    <property type="match status" value="1"/>
</dbReference>
<dbReference type="Gene3D" id="3.30.70.100">
    <property type="match status" value="1"/>
</dbReference>
<dbReference type="EMBL" id="CM026432">
    <property type="protein sequence ID" value="KAG0556203.1"/>
    <property type="molecule type" value="Genomic_DNA"/>
</dbReference>